<dbReference type="SUPFAM" id="SSF48452">
    <property type="entry name" value="TPR-like"/>
    <property type="match status" value="3"/>
</dbReference>
<dbReference type="InterPro" id="IPR011625">
    <property type="entry name" value="A2M_N_BRD"/>
</dbReference>
<dbReference type="GO" id="GO:0004866">
    <property type="term" value="F:endopeptidase inhibitor activity"/>
    <property type="evidence" value="ECO:0007669"/>
    <property type="project" value="InterPro"/>
</dbReference>
<dbReference type="SMART" id="SM01359">
    <property type="entry name" value="A2M_N_2"/>
    <property type="match status" value="1"/>
</dbReference>
<dbReference type="InterPro" id="IPR001599">
    <property type="entry name" value="Macroglobln_a2"/>
</dbReference>
<dbReference type="SUPFAM" id="SSF48239">
    <property type="entry name" value="Terpenoid cyclases/Protein prenyltransferases"/>
    <property type="match status" value="1"/>
</dbReference>
<dbReference type="SMART" id="SM01360">
    <property type="entry name" value="A2M"/>
    <property type="match status" value="1"/>
</dbReference>
<protein>
    <submittedName>
        <fullName evidence="5">Tetratricopeptide repeat protein</fullName>
    </submittedName>
</protein>
<evidence type="ECO:0000313" key="5">
    <source>
        <dbReference type="EMBL" id="RUL89070.1"/>
    </source>
</evidence>
<dbReference type="Proteomes" id="UP000280296">
    <property type="component" value="Unassembled WGS sequence"/>
</dbReference>
<dbReference type="InterPro" id="IPR011990">
    <property type="entry name" value="TPR-like_helical_dom_sf"/>
</dbReference>
<dbReference type="Pfam" id="PF07703">
    <property type="entry name" value="A2M_BRD"/>
    <property type="match status" value="1"/>
</dbReference>
<dbReference type="InterPro" id="IPR051802">
    <property type="entry name" value="YfhM-like"/>
</dbReference>
<evidence type="ECO:0000256" key="2">
    <source>
        <dbReference type="SAM" id="MobiDB-lite"/>
    </source>
</evidence>
<feature type="region of interest" description="Disordered" evidence="2">
    <location>
        <begin position="2621"/>
        <end position="2647"/>
    </location>
</feature>
<comment type="similarity">
    <text evidence="1">Belongs to the protease inhibitor I39 (alpha-2-macroglobulin) family. Bacterial alpha-2-macroglobulin subfamily.</text>
</comment>
<sequence>MVEPIAPELPGGIVARLQEGRYAEAAEEIASWGAAEEADAARRSYAALIRGIALRLDGRPDAARQALQDALEADPDGRWSAKLRAELAATELAANRPEQAEALARAQVEVLLDPGRKDELAGVYIAFADDLLEPEGPTAQPDPEAAHALLEQARSLAKGDRLRARILVRMGRASQEAGNPGRAVSEFQSYLDEYPDGDDRLQARLHLAEAQLDSGQPLPARLTATDLARDLEKAGGDEADAIRPEALILVARSHGLPSPQASDEEVELGIAALNRFLDDYPSHRLTPQAVLWIAEAARDRQQTQRALDVYRAFLGEDRFRPEGDEAEEAFAEARMRIAFEVGELLRDQGRFAEAIDAFKGYLAQYPDGPESADAQREILNTQLMIADEQFRKERFDEARASWRQFVSANPLDARVPELLFRIGQSFATQERFDEAIASWETLVGKFPGTEPAGHAQFRIGEVLETKRNQPEQAIERYKRVSVEPWQSQARLRIAVMESTELTVVTPRAFRSGEVPTLEITTRNISTLTFRAYALNAEAYFRKKESLDRVESLDIGLVAPDAEWTVEVPEYTKYVPMEHKYALDKVSVPGVHVVRVSDEEKLQATTLVVGSDLDAIVKTSRDQLLVFAQDMTDGSGRAGARVLVAQGGEILLEERTGADGVLLASWPKPVEPGLGLSYLIVDGPHVAGTGLGVPQTVAQGLSPRAYLSTDRPAYRPGQEVALRGVVREVVDGQYHHAPGETYRLEIVDSRGRRILEKSVTLSEFGTFHETVPVDSSAPVGTYQIRLYQPGKSSFSGSFEVQAYQLQKVDLAIEFPRSVYFRGETVEGKAVARYQYGAPVSGRTIMVSLPDGRTLTGETDEAGAYEFSFETTGFGEEQPLRVVAQLPQEGVAAVSAATLAVRAFRIDLSTPRDVYLDGEPFHLTARTIDALGEPTGQELEVAILKRVTQQGTVAERPVETKTLTTSEETGEAALALSIDDDEGGTYVLRASGTDRFGNPILADRILTISGSGDEEKLRILADSLAFKVGETAEVNLFNRSGSGPALLTWEADRILDYKVVSLDEGNNPIRWEAVDAQFPNVTLAAARMAGTEFHRAEADITLARDLRVTVEPSRESVGPGEELEVVITATDQLGRPVRAEVALALVDRALLRLFDDPLPPIGPFFHDQTRTGAFATEATNTFRYDPGTEAIADALLEEKQRLELEALAERELDAARDRAAEAFDYAGITDGVSGMGAMGGMGGYAGGQGQMMEQRQALPAPEAAPMPGFEPRMGEMLGRASRRQRGASVFRADQRAGGLRLEEAAKSEAFFDSPNGRPLAAGTTLGFRFGMDAGAGRAPMTREQFTETAYWNPSIVTGEDGTARVTITAPTALSRYRFTARGVTAADTLAGETTADLLVTQDFFVELRTPSILTEGDKPRFLARVHHSGVKGRIDVRLSSYASGREQVDPKTIEVDGDGVTEVLFDPFEVPDAAEVELTLTARAGDRGDEIRATVPVRPWGVRAIASASGSSDDDATVFVELPAGRRYEAPEMLITLSSSTRRLLIELALGQQFWLGRPAADDAVFRICFPTPETVADRASDLVAATSALAYLRRIGGAEAPEAERLTDRIRGLAAELVALQNEDGGWPWVPGRPEARGASDRLTSGYALWALSSAEPLGLLSDPGVADRAASWIEQEFARVDASDRDTRAALLFALSTRGRASFEQANRLNRDRQELTNPGLAFLALTFANLDRSSLASEVIGVLGPRSKAAPAEPGGEILRSWEADSRHPFFRGTAEVTALAALAYSRGRPDADELGQAVAWLMAHRIGLGWDPHKAKGPAVAALGRYYGEAEASGDDYRLVVSVNDQEVHRADVSGRAEGVSVRVPRKAIDPSGRNRVRFDIEGRGTFGYSVALAGFTREFGPDQDRRDRSSFIDRRVFLAAEPEFEGRTLPSGFSVAVNPQTFRNEVTQVALGGRARVEVSAARVTRSGEPGWERDFLVLEEPLPAGATLVEGSVQTGASHFEVTDGVLTFYFAPDQYPGTSSYEVFGFLPGSYRALPPTLRSAYEPGRYHLGQPGDLTVLEPGKAPTDSYRPTPDELYARGQALFGQDRFAEAAEALGALWSGYTLRDDVARDAARMLLSAHIALGNPRPIVQFFEILREKAPDVVIPFDEILAVGGAYRDIGEDERAFLVWRATAEASYLEDARVGEALRQRGKPLEAVAYLLDLWRAYPNTASIESDFFGLSQVLARLAVDAGSDPALRSALLEADLAPPQLLLQSIRLVQAFLAQSPANPIADEASLALVNTYLDLKDHETVVSLAERFAGLYGSSEYLDSFRYSEALGRFRLGQYDRAIAVAETIANATYRDDSGAEVPSPNKWQALYILGQIYHARRDAAKAVSYYEQVADRFTDAAGAIRQLTREELELPEITLIRPSDVAGLAAAGRGDGAVRALLVAGAPEDEEEPEGPTVPLESRNIKEAAVTVYPVDLMRLYLTRRNLDDIAGIDLAGITPLVETTVPLGDGADFDAKETPIPLPLESEGAYLVMIRGDDRYASGIALVSPLELDVLEEPEAGRVRVTVRLAETGELVPDVQVRVIGSGNERFFSGETDLRGVFVAEGVRGQVTAVARREGDQYAFYRGTSPVGAPEPPSAPAESPASTAEPSLEENLRLQNSANQLRQIERLQQRYQDTGKGVQVDKAY</sequence>
<dbReference type="InterPro" id="IPR008930">
    <property type="entry name" value="Terpenoid_cyclase/PrenylTrfase"/>
</dbReference>
<reference evidence="5 6" key="2">
    <citation type="submission" date="2019-01" db="EMBL/GenBank/DDBJ databases">
        <title>Tautonia sociabilis, a novel thermotolerant planctomycete of Isosphaeraceae family, isolated from a 4000 m deep subterranean habitat.</title>
        <authorList>
            <person name="Kovaleva O.L."/>
            <person name="Elcheninov A.G."/>
            <person name="Van Heerden E."/>
            <person name="Toshchakov S.V."/>
            <person name="Novikov A."/>
            <person name="Bonch-Osmolovskaya E.A."/>
            <person name="Kublanov I.V."/>
        </authorList>
    </citation>
    <scope>NUCLEOTIDE SEQUENCE [LARGE SCALE GENOMIC DNA]</scope>
    <source>
        <strain evidence="5 6">GM2012</strain>
    </source>
</reference>
<name>A0A432MP22_9BACT</name>
<dbReference type="Pfam" id="PF01835">
    <property type="entry name" value="MG2"/>
    <property type="match status" value="1"/>
</dbReference>
<dbReference type="RefSeq" id="WP_148114864.1">
    <property type="nucleotide sequence ID" value="NZ_RYZH01000005.1"/>
</dbReference>
<keyword evidence="6" id="KW-1185">Reference proteome</keyword>
<dbReference type="InterPro" id="IPR019734">
    <property type="entry name" value="TPR_rpt"/>
</dbReference>
<dbReference type="SMART" id="SM00028">
    <property type="entry name" value="TPR"/>
    <property type="match status" value="5"/>
</dbReference>
<dbReference type="Pfam" id="PF13432">
    <property type="entry name" value="TPR_16"/>
    <property type="match status" value="3"/>
</dbReference>
<feature type="compositionally biased region" description="Low complexity" evidence="2">
    <location>
        <begin position="2635"/>
        <end position="2645"/>
    </location>
</feature>
<dbReference type="OrthoDB" id="9767116at2"/>
<dbReference type="PANTHER" id="PTHR40094:SF1">
    <property type="entry name" value="UBIQUITIN DOMAIN-CONTAINING PROTEIN"/>
    <property type="match status" value="1"/>
</dbReference>
<reference evidence="5 6" key="1">
    <citation type="submission" date="2018-12" db="EMBL/GenBank/DDBJ databases">
        <authorList>
            <person name="Toschakov S.V."/>
        </authorList>
    </citation>
    <scope>NUCLEOTIDE SEQUENCE [LARGE SCALE GENOMIC DNA]</scope>
    <source>
        <strain evidence="5 6">GM2012</strain>
    </source>
</reference>
<dbReference type="EMBL" id="RYZH01000005">
    <property type="protein sequence ID" value="RUL89070.1"/>
    <property type="molecule type" value="Genomic_DNA"/>
</dbReference>
<evidence type="ECO:0000259" key="3">
    <source>
        <dbReference type="SMART" id="SM01359"/>
    </source>
</evidence>
<feature type="domain" description="Alpha-2-macroglobulin bait region" evidence="3">
    <location>
        <begin position="1015"/>
        <end position="1151"/>
    </location>
</feature>
<dbReference type="PANTHER" id="PTHR40094">
    <property type="entry name" value="ALPHA-2-MACROGLOBULIN HOMOLOG"/>
    <property type="match status" value="1"/>
</dbReference>
<proteinExistence type="inferred from homology"/>
<dbReference type="Gene3D" id="2.60.40.1930">
    <property type="match status" value="1"/>
</dbReference>
<gene>
    <name evidence="5" type="ORF">TsocGM_04240</name>
</gene>
<evidence type="ECO:0000313" key="6">
    <source>
        <dbReference type="Proteomes" id="UP000280296"/>
    </source>
</evidence>
<dbReference type="Gene3D" id="1.25.40.10">
    <property type="entry name" value="Tetratricopeptide repeat domain"/>
    <property type="match status" value="5"/>
</dbReference>
<feature type="domain" description="Alpha-2-macroglobulin" evidence="4">
    <location>
        <begin position="1346"/>
        <end position="1436"/>
    </location>
</feature>
<organism evidence="5 6">
    <name type="scientific">Tautonia sociabilis</name>
    <dbReference type="NCBI Taxonomy" id="2080755"/>
    <lineage>
        <taxon>Bacteria</taxon>
        <taxon>Pseudomonadati</taxon>
        <taxon>Planctomycetota</taxon>
        <taxon>Planctomycetia</taxon>
        <taxon>Isosphaerales</taxon>
        <taxon>Isosphaeraceae</taxon>
        <taxon>Tautonia</taxon>
    </lineage>
</organism>
<accession>A0A432MP22</accession>
<dbReference type="InterPro" id="IPR002890">
    <property type="entry name" value="MG2"/>
</dbReference>
<dbReference type="Gene3D" id="1.50.10.20">
    <property type="match status" value="1"/>
</dbReference>
<evidence type="ECO:0000259" key="4">
    <source>
        <dbReference type="SMART" id="SM01360"/>
    </source>
</evidence>
<comment type="caution">
    <text evidence="5">The sequence shown here is derived from an EMBL/GenBank/DDBJ whole genome shotgun (WGS) entry which is preliminary data.</text>
</comment>
<dbReference type="Pfam" id="PF00207">
    <property type="entry name" value="A2M"/>
    <property type="match status" value="1"/>
</dbReference>
<evidence type="ECO:0000256" key="1">
    <source>
        <dbReference type="ARBA" id="ARBA00010556"/>
    </source>
</evidence>